<comment type="subcellular location">
    <subcellularLocation>
        <location evidence="1">Cell outer membrane</location>
    </subcellularLocation>
</comment>
<dbReference type="EMBL" id="FOJM01000012">
    <property type="protein sequence ID" value="SFA53253.1"/>
    <property type="molecule type" value="Genomic_DNA"/>
</dbReference>
<dbReference type="Gene3D" id="2.60.40.1120">
    <property type="entry name" value="Carboxypeptidase-like, regulatory domain"/>
    <property type="match status" value="1"/>
</dbReference>
<dbReference type="Pfam" id="PF14905">
    <property type="entry name" value="OMP_b-brl_3"/>
    <property type="match status" value="1"/>
</dbReference>
<evidence type="ECO:0000313" key="6">
    <source>
        <dbReference type="EMBL" id="SFA53253.1"/>
    </source>
</evidence>
<evidence type="ECO:0000259" key="5">
    <source>
        <dbReference type="Pfam" id="PF14905"/>
    </source>
</evidence>
<proteinExistence type="predicted"/>
<dbReference type="Pfam" id="PF13715">
    <property type="entry name" value="CarbopepD_reg_2"/>
    <property type="match status" value="1"/>
</dbReference>
<accession>A0A1I0TNY1</accession>
<reference evidence="7" key="1">
    <citation type="submission" date="2016-10" db="EMBL/GenBank/DDBJ databases">
        <authorList>
            <person name="Varghese N."/>
            <person name="Submissions S."/>
        </authorList>
    </citation>
    <scope>NUCLEOTIDE SEQUENCE [LARGE SCALE GENOMIC DNA]</scope>
    <source>
        <strain evidence="7">DSM 18130</strain>
    </source>
</reference>
<feature type="region of interest" description="Disordered" evidence="4">
    <location>
        <begin position="881"/>
        <end position="902"/>
    </location>
</feature>
<dbReference type="InterPro" id="IPR037066">
    <property type="entry name" value="Plug_dom_sf"/>
</dbReference>
<keyword evidence="3" id="KW-0998">Cell outer membrane</keyword>
<dbReference type="InterPro" id="IPR008969">
    <property type="entry name" value="CarboxyPept-like_regulatory"/>
</dbReference>
<dbReference type="RefSeq" id="WP_090985054.1">
    <property type="nucleotide sequence ID" value="NZ_FOJM01000012.1"/>
</dbReference>
<name>A0A1I0TNY1_9SPHI</name>
<evidence type="ECO:0000256" key="2">
    <source>
        <dbReference type="ARBA" id="ARBA00023136"/>
    </source>
</evidence>
<dbReference type="InterPro" id="IPR041700">
    <property type="entry name" value="OMP_b-brl_3"/>
</dbReference>
<dbReference type="Proteomes" id="UP000198836">
    <property type="component" value="Unassembled WGS sequence"/>
</dbReference>
<dbReference type="Gene3D" id="2.40.170.20">
    <property type="entry name" value="TonB-dependent receptor, beta-barrel domain"/>
    <property type="match status" value="1"/>
</dbReference>
<gene>
    <name evidence="6" type="ORF">SAMN04488511_1126</name>
</gene>
<dbReference type="PANTHER" id="PTHR40980">
    <property type="entry name" value="PLUG DOMAIN-CONTAINING PROTEIN"/>
    <property type="match status" value="1"/>
</dbReference>
<dbReference type="GO" id="GO:0009279">
    <property type="term" value="C:cell outer membrane"/>
    <property type="evidence" value="ECO:0007669"/>
    <property type="project" value="UniProtKB-SubCell"/>
</dbReference>
<dbReference type="PANTHER" id="PTHR40980:SF4">
    <property type="entry name" value="TONB-DEPENDENT RECEPTOR-LIKE BETA-BARREL DOMAIN-CONTAINING PROTEIN"/>
    <property type="match status" value="1"/>
</dbReference>
<feature type="domain" description="Outer membrane protein beta-barrel" evidence="5">
    <location>
        <begin position="468"/>
        <end position="875"/>
    </location>
</feature>
<evidence type="ECO:0000256" key="3">
    <source>
        <dbReference type="ARBA" id="ARBA00023237"/>
    </source>
</evidence>
<keyword evidence="2" id="KW-0472">Membrane</keyword>
<dbReference type="STRING" id="332999.SAMN04488511_1126"/>
<dbReference type="AlphaFoldDB" id="A0A1I0TNY1"/>
<evidence type="ECO:0000256" key="1">
    <source>
        <dbReference type="ARBA" id="ARBA00004442"/>
    </source>
</evidence>
<keyword evidence="6" id="KW-0675">Receptor</keyword>
<dbReference type="Gene3D" id="2.170.130.10">
    <property type="entry name" value="TonB-dependent receptor, plug domain"/>
    <property type="match status" value="1"/>
</dbReference>
<feature type="compositionally biased region" description="Basic and acidic residues" evidence="4">
    <location>
        <begin position="893"/>
        <end position="902"/>
    </location>
</feature>
<organism evidence="6 7">
    <name type="scientific">Pedobacter suwonensis</name>
    <dbReference type="NCBI Taxonomy" id="332999"/>
    <lineage>
        <taxon>Bacteria</taxon>
        <taxon>Pseudomonadati</taxon>
        <taxon>Bacteroidota</taxon>
        <taxon>Sphingobacteriia</taxon>
        <taxon>Sphingobacteriales</taxon>
        <taxon>Sphingobacteriaceae</taxon>
        <taxon>Pedobacter</taxon>
    </lineage>
</organism>
<evidence type="ECO:0000313" key="7">
    <source>
        <dbReference type="Proteomes" id="UP000198836"/>
    </source>
</evidence>
<keyword evidence="7" id="KW-1185">Reference proteome</keyword>
<dbReference type="SUPFAM" id="SSF56935">
    <property type="entry name" value="Porins"/>
    <property type="match status" value="1"/>
</dbReference>
<dbReference type="InterPro" id="IPR036942">
    <property type="entry name" value="Beta-barrel_TonB_sf"/>
</dbReference>
<dbReference type="SUPFAM" id="SSF49464">
    <property type="entry name" value="Carboxypeptidase regulatory domain-like"/>
    <property type="match status" value="1"/>
</dbReference>
<evidence type="ECO:0000256" key="4">
    <source>
        <dbReference type="SAM" id="MobiDB-lite"/>
    </source>
</evidence>
<protein>
    <submittedName>
        <fullName evidence="6">Outer membrane receptor proteins, mostly Fe transport</fullName>
    </submittedName>
</protein>
<sequence length="902" mass="101095">MRSSLFILIITIIGLSTLVAPPLKGQDISTEKVTLGLLNENLLSAIKKIEGQSSFRFFYRKSAIDSITTLSISSGTRTIENTLIELLKNSALSFRQIDKNILLEKSSPQTNYVIQGRVSSTGRKPVVFASINIKKINSDKIIQSTLTDSAGYFQLKISQKGDYQISISSIETLPFSIKVSLGEQQNITLPEVTLPPIVNNLKEVVIAGKKVYMEQRLDRTIINVGALISNDGANALEVLEKSPGVVVDGNGNISFKGKSGVTVFIDGKPTYLSGSNLSSYLKSLPSSALDQIELMDNPPAKYDAAGNSGVINIKTKKSKAQGFNGAFSSSLGQAHYTQNSESLNLNYRVNKINFFSNASYNLNQNYRKLDLDRNYFNNNGNLNSVFEQTQYIKSRTHAINLKLGMDYYSSPKTTWGIVFIGSASPGKTDNPSINQLLNQNRQIDSIITADNKSKNRFYNTGVNLNYSHQFDSLGKQLTFDLDYLNYNSRIDQSFINQSFSSNGMLANIQTISSNLPTNINIWSAKADYSHPLGKDAKLEAGIKSSYVNTDNEANYFNQINETLTTNYNLTNHFLYKENINAVYANFTKKFKRLSLQLGLRAENTNAKGNQIGNPTRQDSSFVRNYTNLFPTAYFSYKLDTLGKNVLIASYGRRIRRPYYQDLNPFITISDKFTYSSGNPFLKPQYSDNYKLSYNYKSIFTVALYYNRISDIQNEVIRQEGNIFIDGTGNIGRATFLGASVNIGLQPNDWWFFNTYIQVFRNNFKGQLFSTYLDQSSTFGELNLTSQFTLQKGWSAEISGFYITRRVNGQFINYANGQLNAGIQKKIFNNKGSIKFNARDILKTYRADGLTNFIPNATSSFRNRFNSQVFTLGFTYNFGGPSGAEKKRKTGSADIEKDRIKTQ</sequence>
<dbReference type="OrthoDB" id="606851at2"/>